<dbReference type="AlphaFoldDB" id="A0A6C0LH67"/>
<dbReference type="InterPro" id="IPR011009">
    <property type="entry name" value="Kinase-like_dom_sf"/>
</dbReference>
<dbReference type="Gene3D" id="1.10.510.10">
    <property type="entry name" value="Transferase(Phosphotransferase) domain 1"/>
    <property type="match status" value="1"/>
</dbReference>
<dbReference type="SUPFAM" id="SSF56112">
    <property type="entry name" value="Protein kinase-like (PK-like)"/>
    <property type="match status" value="1"/>
</dbReference>
<dbReference type="EMBL" id="MN740498">
    <property type="protein sequence ID" value="QHU29893.1"/>
    <property type="molecule type" value="Genomic_DNA"/>
</dbReference>
<reference evidence="1" key="1">
    <citation type="journal article" date="2020" name="Nature">
        <title>Giant virus diversity and host interactions through global metagenomics.</title>
        <authorList>
            <person name="Schulz F."/>
            <person name="Roux S."/>
            <person name="Paez-Espino D."/>
            <person name="Jungbluth S."/>
            <person name="Walsh D.A."/>
            <person name="Denef V.J."/>
            <person name="McMahon K.D."/>
            <person name="Konstantinidis K.T."/>
            <person name="Eloe-Fadrosh E.A."/>
            <person name="Kyrpides N.C."/>
            <person name="Woyke T."/>
        </authorList>
    </citation>
    <scope>NUCLEOTIDE SEQUENCE</scope>
    <source>
        <strain evidence="1">GVMAG-M-3300027810-10</strain>
    </source>
</reference>
<protein>
    <recommendedName>
        <fullName evidence="2">Protein kinase domain-containing protein</fullName>
    </recommendedName>
</protein>
<proteinExistence type="predicted"/>
<evidence type="ECO:0008006" key="2">
    <source>
        <dbReference type="Google" id="ProtNLM"/>
    </source>
</evidence>
<sequence length="267" mass="31320">MWIETQHFIIKMKRYTNMLVILVTRFIDFNESTRACSTQLNTQLNTQSSTTIIPASNSIKRDENSVVHHTVTKFVSSRWDNYEINVYKNEKKWLQLLSRSKYFPKPILFDDVARIITTQYCGTQLTIENIPTDFMSQVEELLNELDKYNCRHNDIKPSEILVHNNQLYLVDFGWAHITSEENPISWPKALGGKFKCNPLNDRGSMYNSIVYILCKIINDKIQRNNVCIANINKQLSVVNPVRRFQLPDNIKLEDEVEWWNTIINSLL</sequence>
<name>A0A6C0LH67_9ZZZZ</name>
<accession>A0A6C0LH67</accession>
<organism evidence="1">
    <name type="scientific">viral metagenome</name>
    <dbReference type="NCBI Taxonomy" id="1070528"/>
    <lineage>
        <taxon>unclassified sequences</taxon>
        <taxon>metagenomes</taxon>
        <taxon>organismal metagenomes</taxon>
    </lineage>
</organism>
<evidence type="ECO:0000313" key="1">
    <source>
        <dbReference type="EMBL" id="QHU29893.1"/>
    </source>
</evidence>